<dbReference type="Pfam" id="PF12419">
    <property type="entry name" value="DUF3670"/>
    <property type="match status" value="1"/>
</dbReference>
<dbReference type="InterPro" id="IPR003586">
    <property type="entry name" value="Hint_dom_C"/>
</dbReference>
<evidence type="ECO:0000313" key="8">
    <source>
        <dbReference type="EMBL" id="GET39615.1"/>
    </source>
</evidence>
<name>A0AAV3XFG0_9CYAN</name>
<dbReference type="GO" id="GO:0004519">
    <property type="term" value="F:endonuclease activity"/>
    <property type="evidence" value="ECO:0007669"/>
    <property type="project" value="InterPro"/>
</dbReference>
<dbReference type="SUPFAM" id="SSF52540">
    <property type="entry name" value="P-loop containing nucleoside triphosphate hydrolases"/>
    <property type="match status" value="3"/>
</dbReference>
<proteinExistence type="predicted"/>
<dbReference type="Proteomes" id="UP001050975">
    <property type="component" value="Unassembled WGS sequence"/>
</dbReference>
<dbReference type="InterPro" id="IPR006142">
    <property type="entry name" value="INTEIN"/>
</dbReference>
<organism evidence="8 9">
    <name type="scientific">Microseira wollei NIES-4236</name>
    <dbReference type="NCBI Taxonomy" id="2530354"/>
    <lineage>
        <taxon>Bacteria</taxon>
        <taxon>Bacillati</taxon>
        <taxon>Cyanobacteriota</taxon>
        <taxon>Cyanophyceae</taxon>
        <taxon>Oscillatoriophycideae</taxon>
        <taxon>Aerosakkonematales</taxon>
        <taxon>Aerosakkonemataceae</taxon>
        <taxon>Microseira</taxon>
    </lineage>
</organism>
<dbReference type="FunFam" id="3.40.50.300:FF:000533">
    <property type="entry name" value="Helicase, Snf2 family"/>
    <property type="match status" value="1"/>
</dbReference>
<dbReference type="CDD" id="cd18793">
    <property type="entry name" value="SF2_C_SNF"/>
    <property type="match status" value="1"/>
</dbReference>
<evidence type="ECO:0000256" key="3">
    <source>
        <dbReference type="ARBA" id="ARBA00023000"/>
    </source>
</evidence>
<dbReference type="InterPro" id="IPR036844">
    <property type="entry name" value="Hint_dom_sf"/>
</dbReference>
<dbReference type="InterPro" id="IPR000330">
    <property type="entry name" value="SNF2_N"/>
</dbReference>
<dbReference type="GO" id="GO:0016539">
    <property type="term" value="P:intein-mediated protein splicing"/>
    <property type="evidence" value="ECO:0007669"/>
    <property type="project" value="InterPro"/>
</dbReference>
<evidence type="ECO:0000256" key="1">
    <source>
        <dbReference type="ARBA" id="ARBA00022801"/>
    </source>
</evidence>
<comment type="caution">
    <text evidence="8">The sequence shown here is derived from an EMBL/GenBank/DDBJ whole genome shotgun (WGS) entry which is preliminary data.</text>
</comment>
<dbReference type="Pfam" id="PF00271">
    <property type="entry name" value="Helicase_C"/>
    <property type="match status" value="1"/>
</dbReference>
<dbReference type="InterPro" id="IPR027434">
    <property type="entry name" value="Homing_endonucl"/>
</dbReference>
<evidence type="ECO:0000313" key="9">
    <source>
        <dbReference type="Proteomes" id="UP001050975"/>
    </source>
</evidence>
<dbReference type="NCBIfam" id="TIGR01443">
    <property type="entry name" value="intein_Cterm"/>
    <property type="match status" value="1"/>
</dbReference>
<dbReference type="SMART" id="SM00487">
    <property type="entry name" value="DEXDc"/>
    <property type="match status" value="1"/>
</dbReference>
<feature type="region of interest" description="Disordered" evidence="4">
    <location>
        <begin position="65"/>
        <end position="86"/>
    </location>
</feature>
<dbReference type="InterPro" id="IPR014001">
    <property type="entry name" value="Helicase_ATP-bd"/>
</dbReference>
<dbReference type="InterPro" id="IPR022138">
    <property type="entry name" value="DUF3670"/>
</dbReference>
<dbReference type="Gene3D" id="3.40.50.300">
    <property type="entry name" value="P-loop containing nucleotide triphosphate hydrolases"/>
    <property type="match status" value="1"/>
</dbReference>
<dbReference type="InterPro" id="IPR030934">
    <property type="entry name" value="Intein_C"/>
</dbReference>
<dbReference type="SMART" id="SM00490">
    <property type="entry name" value="HELICc"/>
    <property type="match status" value="1"/>
</dbReference>
<dbReference type="Gene3D" id="3.40.50.10810">
    <property type="entry name" value="Tandem AAA-ATPase domain"/>
    <property type="match status" value="2"/>
</dbReference>
<keyword evidence="9" id="KW-1185">Reference proteome</keyword>
<evidence type="ECO:0000259" key="6">
    <source>
        <dbReference type="PROSITE" id="PS51192"/>
    </source>
</evidence>
<dbReference type="Pfam" id="PF00176">
    <property type="entry name" value="SNF2-rel_dom"/>
    <property type="match status" value="1"/>
</dbReference>
<evidence type="ECO:0000256" key="2">
    <source>
        <dbReference type="ARBA" id="ARBA00022813"/>
    </source>
</evidence>
<dbReference type="PRINTS" id="PR00379">
    <property type="entry name" value="INTEIN"/>
</dbReference>
<feature type="domain" description="Helicase ATP-binding" evidence="6">
    <location>
        <begin position="1092"/>
        <end position="1235"/>
    </location>
</feature>
<dbReference type="GO" id="GO:0005524">
    <property type="term" value="F:ATP binding"/>
    <property type="evidence" value="ECO:0007669"/>
    <property type="project" value="InterPro"/>
</dbReference>
<protein>
    <submittedName>
        <fullName evidence="8">Protein splicing site</fullName>
    </submittedName>
</protein>
<keyword evidence="1" id="KW-0378">Hydrolase</keyword>
<gene>
    <name evidence="8" type="ORF">MiSe_43860</name>
</gene>
<accession>A0AAV3XFG0</accession>
<sequence>MAILHGNWIPQNQGGYLFIWGETWRPQTSLVEAGRKDGILSHPLAMAQAELVSFLRSHRLDIEASPSAAKGKGKGEGASGGGKRWKSHAIASPTPIVADKPTYPIYSPKVSGETNDLYLYPWEVEGLCLNAADGMKFLQALPLSSFKASDAYLGGELRFWAQVCRWSLDLLSRGKFIPGMYRKNDGSVVACWQPLLDSAVDRERLENFAQQMPGACRTYQDGASELLNYPCLDLPATPEKLLLEFLRSTIDAQVRAWGNSTPPTAATPVREWLQALSRVSDNLVQATGEAVGRLETALQNWTAAVQDYIVVSPSQGLGQNLYRTCFSIHPPGAGENSWRLEYFLQAADDAEFLVSAARIWNHTTAELVHQGRKINHPQETFLQGLGLAARLFAPIEPSLRERRPQSCLLTPLQAYEFIKSAAWRLKDSGLGVILPPSLASQEGWANRLGLKIQAETPEIPSLRRGGKEERIGLQSLLNFKWELSIGGQTLSKAEFDRLVAQNTPLVEINGEWVELRAQDVRAAQAFFTSRKEQMALSLEDALRLSTGDTQMIEKLPVVSFEASGTLEELLSNLTNNRAIEPIEIPKSFRGKLRPFQERGVAWLSFLERWGLGACLADSMGIGKCLFKKSLVYINGILQTPEQIWQAYEGETEFDGEGYWSIPSQPLFVNAIDEKTGKIVLANVKRIYRQYVREKLRIIELKDGSKIAITKQHKLLTNKGWKNYLYIGDYVCVPAKLVWNGKPEDPDLVKFLAWQISEGYENYENASVSIAQKEQKILEELRLILLRFCDKYGIKINNPVVRRRNRQNAADLILHSRGYQKFLAAKGYNWGRLSSDKSIPSFIMQADIETARIFLTNYFDAEGSVISSMGSIEIATASHEIIHQLSVLLRRFGIWLRISVKRKRATNGTGIYRTYYIGTLGGNSARRFLQEIGFGIPEKQRKLEAICQKSGNTNVEGIPASDIFAKAVQETKLPLGHFGVHSNVYINGSQQFSRNSLEKVIAGFDNILSGESEQQYRQLKPSKWTRQTLDAYAQLDVQQLSLTRQRLQWLLNQEVFYCQIESIEDVEYNDWVYDFEVSEHHNFVANNILCHNTIQTIAFMLKLQEEEALEAPVLLVCPTSVLGNWEREVKKFGPSIKTLMHHGDKRAKGKALAKAVKDNNLVITSYPLVFRDAKDLQSISWRGVVLDEAQNIKNPDAKQSKAVRELQTQFRIALTGTPVENRLSELWSIMDFLNPGYLGQRQFFQRRFGIPIEKYGDGESLKTLRSLVQPFILRRLKTDKEIIQDLPEKQEMTVFCPLAVEQATLYQKIVEESLAEIESADGIKRKGMILALITKLKQICNHPVLFKEKNPEYGISSQQSGKLQRLDEMLEELVAEGDSALIFTQFAEWGKLLKPHLEKQLEQEVLFLYGSTAKKQREEMIDRFQNDPEGPKIFILSLKAGGVGLNLTRATHVFHFDRWWNPAVENQATDRVFRIGQTRNVQVHKFVCNGTLEEKIHDLIESKKALAEQVVGAGEQWLTELDTDQLRNLLLLDRSSVIDDE</sequence>
<evidence type="ECO:0000256" key="4">
    <source>
        <dbReference type="SAM" id="MobiDB-lite"/>
    </source>
</evidence>
<dbReference type="InterPro" id="IPR001650">
    <property type="entry name" value="Helicase_C-like"/>
</dbReference>
<dbReference type="SUPFAM" id="SSF51294">
    <property type="entry name" value="Hedgehog/intein (Hint) domain"/>
    <property type="match status" value="1"/>
</dbReference>
<keyword evidence="2" id="KW-0068">Autocatalytic cleavage</keyword>
<feature type="domain" description="Helicase C-terminal" evidence="7">
    <location>
        <begin position="1364"/>
        <end position="1521"/>
    </location>
</feature>
<dbReference type="EMBL" id="BLAY01000069">
    <property type="protein sequence ID" value="GET39615.1"/>
    <property type="molecule type" value="Genomic_DNA"/>
</dbReference>
<dbReference type="SMART" id="SM00305">
    <property type="entry name" value="HintC"/>
    <property type="match status" value="1"/>
</dbReference>
<dbReference type="Gene3D" id="2.170.16.10">
    <property type="entry name" value="Hedgehog/Intein (Hint) domain"/>
    <property type="match status" value="1"/>
</dbReference>
<dbReference type="PROSITE" id="PS50819">
    <property type="entry name" value="INTEIN_ENDONUCLEASE"/>
    <property type="match status" value="1"/>
</dbReference>
<dbReference type="CDD" id="cd00081">
    <property type="entry name" value="Hint"/>
    <property type="match status" value="2"/>
</dbReference>
<evidence type="ECO:0000259" key="7">
    <source>
        <dbReference type="PROSITE" id="PS51194"/>
    </source>
</evidence>
<dbReference type="InterPro" id="IPR038718">
    <property type="entry name" value="SNF2-like_sf"/>
</dbReference>
<dbReference type="InterPro" id="IPR006141">
    <property type="entry name" value="Intein_N"/>
</dbReference>
<keyword evidence="3" id="KW-0651">Protein splicing</keyword>
<dbReference type="InterPro" id="IPR004042">
    <property type="entry name" value="Intein_endonuc_central"/>
</dbReference>
<dbReference type="SUPFAM" id="SSF55608">
    <property type="entry name" value="Homing endonucleases"/>
    <property type="match status" value="1"/>
</dbReference>
<dbReference type="InterPro" id="IPR004860">
    <property type="entry name" value="LAGLIDADG_dom"/>
</dbReference>
<dbReference type="PANTHER" id="PTHR10799">
    <property type="entry name" value="SNF2/RAD54 HELICASE FAMILY"/>
    <property type="match status" value="1"/>
</dbReference>
<dbReference type="GO" id="GO:0016787">
    <property type="term" value="F:hydrolase activity"/>
    <property type="evidence" value="ECO:0007669"/>
    <property type="project" value="UniProtKB-KW"/>
</dbReference>
<dbReference type="Pfam" id="PF14528">
    <property type="entry name" value="LAGLIDADG_3"/>
    <property type="match status" value="1"/>
</dbReference>
<dbReference type="InterPro" id="IPR049730">
    <property type="entry name" value="SNF2/RAD54-like_C"/>
</dbReference>
<dbReference type="Gene3D" id="3.10.28.10">
    <property type="entry name" value="Homing endonucleases"/>
    <property type="match status" value="1"/>
</dbReference>
<dbReference type="InterPro" id="IPR027417">
    <property type="entry name" value="P-loop_NTPase"/>
</dbReference>
<dbReference type="PROSITE" id="PS50818">
    <property type="entry name" value="INTEIN_C_TER"/>
    <property type="match status" value="1"/>
</dbReference>
<dbReference type="PROSITE" id="PS50817">
    <property type="entry name" value="INTEIN_N_TER"/>
    <property type="match status" value="1"/>
</dbReference>
<reference evidence="8" key="1">
    <citation type="submission" date="2019-10" db="EMBL/GenBank/DDBJ databases">
        <title>Draft genome sequece of Microseira wollei NIES-4236.</title>
        <authorList>
            <person name="Yamaguchi H."/>
            <person name="Suzuki S."/>
            <person name="Kawachi M."/>
        </authorList>
    </citation>
    <scope>NUCLEOTIDE SEQUENCE</scope>
    <source>
        <strain evidence="8">NIES-4236</strain>
    </source>
</reference>
<dbReference type="PROSITE" id="PS51192">
    <property type="entry name" value="HELICASE_ATP_BIND_1"/>
    <property type="match status" value="1"/>
</dbReference>
<dbReference type="PROSITE" id="PS51194">
    <property type="entry name" value="HELICASE_CTER"/>
    <property type="match status" value="1"/>
</dbReference>
<feature type="domain" description="DOD-type homing endonuclease" evidence="5">
    <location>
        <begin position="750"/>
        <end position="893"/>
    </location>
</feature>
<evidence type="ECO:0000259" key="5">
    <source>
        <dbReference type="PROSITE" id="PS50819"/>
    </source>
</evidence>